<dbReference type="Proteomes" id="UP001324380">
    <property type="component" value="Chromosome"/>
</dbReference>
<dbReference type="EMBL" id="CP139558">
    <property type="protein sequence ID" value="WPU90986.1"/>
    <property type="molecule type" value="Genomic_DNA"/>
</dbReference>
<dbReference type="RefSeq" id="WP_321560156.1">
    <property type="nucleotide sequence ID" value="NZ_CP139558.1"/>
</dbReference>
<evidence type="ECO:0000313" key="1">
    <source>
        <dbReference type="EMBL" id="WPU90986.1"/>
    </source>
</evidence>
<proteinExistence type="predicted"/>
<keyword evidence="2" id="KW-1185">Reference proteome</keyword>
<reference evidence="1 2" key="1">
    <citation type="submission" date="2023-11" db="EMBL/GenBank/DDBJ databases">
        <title>Analysis of the Genomes of Mucilaginibacter gossypii cycad 4 and M. sabulilitoris SNA2: microbes with the potential for plant growth promotion.</title>
        <authorList>
            <person name="Hirsch A.M."/>
            <person name="Humm E."/>
            <person name="Rubbi M."/>
            <person name="Del Vecchio G."/>
            <person name="Ha S.M."/>
            <person name="Pellegrini M."/>
            <person name="Gunsalus R.P."/>
        </authorList>
    </citation>
    <scope>NUCLEOTIDE SEQUENCE [LARGE SCALE GENOMIC DNA]</scope>
    <source>
        <strain evidence="1 2">SNA2</strain>
    </source>
</reference>
<dbReference type="SUPFAM" id="SSF55144">
    <property type="entry name" value="LigT-like"/>
    <property type="match status" value="1"/>
</dbReference>
<organism evidence="1 2">
    <name type="scientific">Mucilaginibacter sabulilitoris</name>
    <dbReference type="NCBI Taxonomy" id="1173583"/>
    <lineage>
        <taxon>Bacteria</taxon>
        <taxon>Pseudomonadati</taxon>
        <taxon>Bacteroidota</taxon>
        <taxon>Sphingobacteriia</taxon>
        <taxon>Sphingobacteriales</taxon>
        <taxon>Sphingobacteriaceae</taxon>
        <taxon>Mucilaginibacter</taxon>
    </lineage>
</organism>
<evidence type="ECO:0000313" key="2">
    <source>
        <dbReference type="Proteomes" id="UP001324380"/>
    </source>
</evidence>
<protein>
    <recommendedName>
        <fullName evidence="3">2'-5' RNA ligase</fullName>
    </recommendedName>
</protein>
<accession>A0ABZ0TCP1</accession>
<sequence>MDHKDYLTIISAPEHVDKKIRLFKRSCGKHIGKFPGMYARAHISFDMIRDEIDELTQKPVALKPFYELMDFKIRTIPARELKISGFKFFVHGPNFRTIYAALELDEETKQWFDSVKQALRINRKLNPHITITRKIPTACFDTLWPYFQQNDYKDTFEADGLTILEKQSGNLFDHYKVYKKLPFGKKQAAL</sequence>
<dbReference type="Gene3D" id="3.90.1140.10">
    <property type="entry name" value="Cyclic phosphodiesterase"/>
    <property type="match status" value="1"/>
</dbReference>
<gene>
    <name evidence="1" type="ORF">SNE25_16835</name>
</gene>
<name>A0ABZ0TCP1_9SPHI</name>
<evidence type="ECO:0008006" key="3">
    <source>
        <dbReference type="Google" id="ProtNLM"/>
    </source>
</evidence>
<dbReference type="InterPro" id="IPR009097">
    <property type="entry name" value="Cyclic_Pdiesterase"/>
</dbReference>